<feature type="transmembrane region" description="Helical" evidence="5">
    <location>
        <begin position="76"/>
        <end position="99"/>
    </location>
</feature>
<dbReference type="EC" id="1.1.-.-" evidence="7"/>
<feature type="transmembrane region" description="Helical" evidence="5">
    <location>
        <begin position="135"/>
        <end position="155"/>
    </location>
</feature>
<dbReference type="InterPro" id="IPR002372">
    <property type="entry name" value="PQQ_rpt_dom"/>
</dbReference>
<dbReference type="EMBL" id="JALKHS010000010">
    <property type="protein sequence ID" value="MCK0532592.1"/>
    <property type="molecule type" value="Genomic_DNA"/>
</dbReference>
<sequence>MPVDPTGSGAQSKSAPSRLLLSVCRLLGALLVLVGLILLLGGAWLVLLGGTPYYLVSGAALALSGGLLARARVASFWVFAAAYAGTIIWALAEAGLNFWPQLPRLGPFLVMGVIMASLWGWLVPPMRRAARSAMAMQLLVIGAGIGAMFLPHGVIHSAEARADGLNGVNTPAWQWRSYGGDTGAGHFAPFTQINRDNVSQLKPAWIFRTGEINDSPDMQATPIQVGSNLYFCTAHNRIFAVDGDTGRRVWSFDPHVRSDGTWNRCRGVAFYEAVSPTADKVEGNCARRILATTIDARLIALDGANGQLCRDFGRNGQVDLTAGLGEMKPGWYYPTSAPLVARGRVIVGGWISDNQSVDEPGGVVRAFDAVTGRLAWAWDPGRKVGQQQPGSAQDQSVKFARSTPNFWGTATFDEQLGLVYVPTGNGTSDHWGGMRSPETDRYSTSVIAIDVETGRLVWHYQTVHHDLWDWDLSAPPAFVNMPDGRGGVVPALVQVGKAGQIYVLDRRNGRPVTPVAERPVPQTAAPGDHLSPTQPYSVGMPQLIPQRLNERDMWGLTFFDQLACRIAYRKLHYEGQYTPPGERDTLIWPGYLGGMNWGGVAIDPARKLLMVNDIRLSTIVRLVRRKDVEGKVQANFSHAGYELHPVKGAPFGVELKSFLSLLGLPCEQPPWGKITAIDLQSRRVRWQVPAGTGLEQTFNLAGVELPVKLGMPSISSTMMTASGLVFYAGANDPFLRAWNSASGRELWRARLPAGSQATPMSYLSPRTGRQYVVVAAGGTPYSARVGDYVVAYALPR</sequence>
<comment type="similarity">
    <text evidence="2">Belongs to the bacterial PQQ dehydrogenase family.</text>
</comment>
<dbReference type="InterPro" id="IPR011047">
    <property type="entry name" value="Quinoprotein_ADH-like_sf"/>
</dbReference>
<accession>A0ABT0DZP5</accession>
<evidence type="ECO:0000259" key="6">
    <source>
        <dbReference type="Pfam" id="PF01011"/>
    </source>
</evidence>
<dbReference type="Pfam" id="PF01011">
    <property type="entry name" value="PQQ"/>
    <property type="match status" value="1"/>
</dbReference>
<reference evidence="7 8" key="1">
    <citation type="submission" date="2022-04" db="EMBL/GenBank/DDBJ databases">
        <authorList>
            <person name="Huq M.A."/>
        </authorList>
    </citation>
    <scope>NUCLEOTIDE SEQUENCE [LARGE SCALE GENOMIC DNA]</scope>
    <source>
        <strain evidence="7 8">MAH-33</strain>
    </source>
</reference>
<keyword evidence="5" id="KW-1133">Transmembrane helix</keyword>
<evidence type="ECO:0000313" key="7">
    <source>
        <dbReference type="EMBL" id="MCK0532592.1"/>
    </source>
</evidence>
<comment type="caution">
    <text evidence="7">The sequence shown here is derived from an EMBL/GenBank/DDBJ whole genome shotgun (WGS) entry which is preliminary data.</text>
</comment>
<evidence type="ECO:0000256" key="3">
    <source>
        <dbReference type="ARBA" id="ARBA00023002"/>
    </source>
</evidence>
<dbReference type="SMART" id="SM00564">
    <property type="entry name" value="PQQ"/>
    <property type="match status" value="5"/>
</dbReference>
<dbReference type="Proteomes" id="UP001203512">
    <property type="component" value="Unassembled WGS sequence"/>
</dbReference>
<feature type="transmembrane region" description="Helical" evidence="5">
    <location>
        <begin position="26"/>
        <end position="47"/>
    </location>
</feature>
<organism evidence="7 8">
    <name type="scientific">Sphingobium agri</name>
    <dbReference type="NCBI Taxonomy" id="2933566"/>
    <lineage>
        <taxon>Bacteria</taxon>
        <taxon>Pseudomonadati</taxon>
        <taxon>Pseudomonadota</taxon>
        <taxon>Alphaproteobacteria</taxon>
        <taxon>Sphingomonadales</taxon>
        <taxon>Sphingomonadaceae</taxon>
        <taxon>Sphingobium</taxon>
    </lineage>
</organism>
<comment type="cofactor">
    <cofactor evidence="1">
        <name>pyrroloquinoline quinone</name>
        <dbReference type="ChEBI" id="CHEBI:58442"/>
    </cofactor>
</comment>
<dbReference type="NCBIfam" id="TIGR03074">
    <property type="entry name" value="PQQ_membr_DH"/>
    <property type="match status" value="1"/>
</dbReference>
<dbReference type="InterPro" id="IPR017511">
    <property type="entry name" value="PQQ_mDH"/>
</dbReference>
<keyword evidence="8" id="KW-1185">Reference proteome</keyword>
<gene>
    <name evidence="7" type="ORF">MU848_13460</name>
</gene>
<name>A0ABT0DZP5_9SPHN</name>
<dbReference type="SUPFAM" id="SSF50998">
    <property type="entry name" value="Quinoprotein alcohol dehydrogenase-like"/>
    <property type="match status" value="1"/>
</dbReference>
<evidence type="ECO:0000313" key="8">
    <source>
        <dbReference type="Proteomes" id="UP001203512"/>
    </source>
</evidence>
<dbReference type="RefSeq" id="WP_247233212.1">
    <property type="nucleotide sequence ID" value="NZ_JALKHS010000010.1"/>
</dbReference>
<keyword evidence="5" id="KW-0472">Membrane</keyword>
<keyword evidence="5" id="KW-0812">Transmembrane</keyword>
<protein>
    <submittedName>
        <fullName evidence="7">Membrane-bound PQQ-dependent dehydrogenase, glucose/quinate/shikimate family</fullName>
        <ecNumber evidence="7">1.1.-.-</ecNumber>
    </submittedName>
</protein>
<evidence type="ECO:0000256" key="4">
    <source>
        <dbReference type="SAM" id="MobiDB-lite"/>
    </source>
</evidence>
<dbReference type="PANTHER" id="PTHR32303:SF4">
    <property type="entry name" value="QUINOPROTEIN GLUCOSE DEHYDROGENASE"/>
    <property type="match status" value="1"/>
</dbReference>
<dbReference type="CDD" id="cd10280">
    <property type="entry name" value="PQQ_mGDH"/>
    <property type="match status" value="1"/>
</dbReference>
<dbReference type="InterPro" id="IPR018391">
    <property type="entry name" value="PQQ_b-propeller_rpt"/>
</dbReference>
<evidence type="ECO:0000256" key="1">
    <source>
        <dbReference type="ARBA" id="ARBA00001931"/>
    </source>
</evidence>
<proteinExistence type="inferred from homology"/>
<dbReference type="PANTHER" id="PTHR32303">
    <property type="entry name" value="QUINOPROTEIN ALCOHOL DEHYDROGENASE (CYTOCHROME C)"/>
    <property type="match status" value="1"/>
</dbReference>
<dbReference type="GO" id="GO:0016491">
    <property type="term" value="F:oxidoreductase activity"/>
    <property type="evidence" value="ECO:0007669"/>
    <property type="project" value="UniProtKB-KW"/>
</dbReference>
<dbReference type="Gene3D" id="2.140.10.10">
    <property type="entry name" value="Quinoprotein alcohol dehydrogenase-like superfamily"/>
    <property type="match status" value="1"/>
</dbReference>
<feature type="transmembrane region" description="Helical" evidence="5">
    <location>
        <begin position="105"/>
        <end position="123"/>
    </location>
</feature>
<feature type="transmembrane region" description="Helical" evidence="5">
    <location>
        <begin position="53"/>
        <end position="69"/>
    </location>
</feature>
<feature type="domain" description="Pyrrolo-quinoline quinone repeat" evidence="6">
    <location>
        <begin position="175"/>
        <end position="772"/>
    </location>
</feature>
<keyword evidence="3 7" id="KW-0560">Oxidoreductase</keyword>
<evidence type="ECO:0000256" key="2">
    <source>
        <dbReference type="ARBA" id="ARBA00008156"/>
    </source>
</evidence>
<evidence type="ECO:0000256" key="5">
    <source>
        <dbReference type="SAM" id="Phobius"/>
    </source>
</evidence>
<feature type="region of interest" description="Disordered" evidence="4">
    <location>
        <begin position="512"/>
        <end position="532"/>
    </location>
</feature>